<dbReference type="EMBL" id="JANUHA010000027">
    <property type="protein sequence ID" value="MCS0599332.1"/>
    <property type="molecule type" value="Genomic_DNA"/>
</dbReference>
<feature type="signal peptide" evidence="1">
    <location>
        <begin position="1"/>
        <end position="19"/>
    </location>
</feature>
<protein>
    <submittedName>
        <fullName evidence="2">Uncharacterized protein</fullName>
    </submittedName>
</protein>
<keyword evidence="3" id="KW-1185">Reference proteome</keyword>
<comment type="caution">
    <text evidence="2">The sequence shown here is derived from an EMBL/GenBank/DDBJ whole genome shotgun (WGS) entry which is preliminary data.</text>
</comment>
<gene>
    <name evidence="2" type="ORF">NX780_23575</name>
</gene>
<dbReference type="Proteomes" id="UP001206572">
    <property type="component" value="Unassembled WGS sequence"/>
</dbReference>
<organism evidence="2 3">
    <name type="scientific">Massilia agri</name>
    <dbReference type="NCBI Taxonomy" id="1886785"/>
    <lineage>
        <taxon>Bacteria</taxon>
        <taxon>Pseudomonadati</taxon>
        <taxon>Pseudomonadota</taxon>
        <taxon>Betaproteobacteria</taxon>
        <taxon>Burkholderiales</taxon>
        <taxon>Oxalobacteraceae</taxon>
        <taxon>Telluria group</taxon>
        <taxon>Massilia</taxon>
    </lineage>
</organism>
<feature type="chain" id="PRO_5045406026" evidence="1">
    <location>
        <begin position="20"/>
        <end position="416"/>
    </location>
</feature>
<sequence length="416" mass="44529">MKLMTTVVCCTLIVMPAAADEPKLSPEQATKVAELQAQAAVMNAEAAVLKAQGELRSAKLSAFSTEIGKEIKGLSGQVSGGNNIDMALYASTRSALQQLIVKLCSDIGKDQVFVTNADVADAVSRHTAFVNYWNWMETQLTETKANLDDSYDAIRTGKTKGAVGAGLSSALFALDAAGAVIKGVAGIATLFKSEITVSEKATDLVTLAEVESELSTQADCKTRDIVFVDEAHSVLESNVDGLMKGSGALRAKLAEVRISREKLKKLRGDEKAVKTLTKKNNAEKSSILEKADAILAESAKLETVVESFQTALNTVDATSGLSPLVAAAKNERIYNAMLVDKRKQLRIAVLRSSANSMTKKRLLFNDQVAYAGGVALRATIVDSDGKRSLDSTYFIQSPWTKIEFKPEGKVLMSNLP</sequence>
<reference evidence="2 3" key="1">
    <citation type="submission" date="2022-08" db="EMBL/GenBank/DDBJ databases">
        <title>Reclassification of Massilia species as members of the genera Telluria, Duganella, Pseudoduganella, Mokoshia gen. nov. and Zemynaea gen. nov. using orthogonal and non-orthogonal genome-based approaches.</title>
        <authorList>
            <person name="Bowman J.P."/>
        </authorList>
    </citation>
    <scope>NUCLEOTIDE SEQUENCE [LARGE SCALE GENOMIC DNA]</scope>
    <source>
        <strain evidence="2 3">JCM 31661</strain>
    </source>
</reference>
<evidence type="ECO:0000313" key="2">
    <source>
        <dbReference type="EMBL" id="MCS0599332.1"/>
    </source>
</evidence>
<accession>A0ABT2ASW8</accession>
<dbReference type="RefSeq" id="WP_258830330.1">
    <property type="nucleotide sequence ID" value="NZ_JANUHA010000027.1"/>
</dbReference>
<keyword evidence="1" id="KW-0732">Signal</keyword>
<proteinExistence type="predicted"/>
<evidence type="ECO:0000313" key="3">
    <source>
        <dbReference type="Proteomes" id="UP001206572"/>
    </source>
</evidence>
<name>A0ABT2ASW8_9BURK</name>
<evidence type="ECO:0000256" key="1">
    <source>
        <dbReference type="SAM" id="SignalP"/>
    </source>
</evidence>